<comment type="caution">
    <text evidence="7">The sequence shown here is derived from an EMBL/GenBank/DDBJ whole genome shotgun (WGS) entry which is preliminary data.</text>
</comment>
<gene>
    <name evidence="6" type="primary">minE</name>
    <name evidence="7" type="ORF">HNP73_001487</name>
</gene>
<evidence type="ECO:0000256" key="6">
    <source>
        <dbReference type="HAMAP-Rule" id="MF_00262"/>
    </source>
</evidence>
<evidence type="ECO:0000256" key="2">
    <source>
        <dbReference type="ARBA" id="ARBA00020112"/>
    </source>
</evidence>
<dbReference type="Pfam" id="PF03776">
    <property type="entry name" value="MinE"/>
    <property type="match status" value="1"/>
</dbReference>
<dbReference type="RefSeq" id="WP_184147916.1">
    <property type="nucleotide sequence ID" value="NZ_JACHFM010000001.1"/>
</dbReference>
<dbReference type="InterPro" id="IPR005527">
    <property type="entry name" value="MinE"/>
</dbReference>
<keyword evidence="8" id="KW-1185">Reference proteome</keyword>
<dbReference type="GO" id="GO:0051301">
    <property type="term" value="P:cell division"/>
    <property type="evidence" value="ECO:0007669"/>
    <property type="project" value="UniProtKB-KW"/>
</dbReference>
<keyword evidence="3 6" id="KW-0132">Cell division</keyword>
<dbReference type="InterPro" id="IPR036707">
    <property type="entry name" value="MinE_sf"/>
</dbReference>
<dbReference type="NCBIfam" id="NF001422">
    <property type="entry name" value="PRK00296.1"/>
    <property type="match status" value="1"/>
</dbReference>
<evidence type="ECO:0000256" key="5">
    <source>
        <dbReference type="ARBA" id="ARBA00025265"/>
    </source>
</evidence>
<dbReference type="GO" id="GO:0042802">
    <property type="term" value="F:identical protein binding"/>
    <property type="evidence" value="ECO:0007669"/>
    <property type="project" value="UniProtKB-ARBA"/>
</dbReference>
<dbReference type="HAMAP" id="MF_00262">
    <property type="entry name" value="MinE"/>
    <property type="match status" value="1"/>
</dbReference>
<evidence type="ECO:0000256" key="1">
    <source>
        <dbReference type="ARBA" id="ARBA00008168"/>
    </source>
</evidence>
<evidence type="ECO:0000256" key="4">
    <source>
        <dbReference type="ARBA" id="ARBA00023306"/>
    </source>
</evidence>
<dbReference type="GO" id="GO:0032955">
    <property type="term" value="P:regulation of division septum assembly"/>
    <property type="evidence" value="ECO:0007669"/>
    <property type="project" value="InterPro"/>
</dbReference>
<dbReference type="Gene3D" id="3.30.1070.10">
    <property type="entry name" value="Cell division topological specificity factor MinE"/>
    <property type="match status" value="1"/>
</dbReference>
<comment type="similarity">
    <text evidence="1 6">Belongs to the MinE family.</text>
</comment>
<keyword evidence="4 6" id="KW-0131">Cell cycle</keyword>
<evidence type="ECO:0000313" key="7">
    <source>
        <dbReference type="EMBL" id="MBB5221566.1"/>
    </source>
</evidence>
<dbReference type="AlphaFoldDB" id="A0A840SNY3"/>
<evidence type="ECO:0000313" key="8">
    <source>
        <dbReference type="Proteomes" id="UP000549457"/>
    </source>
</evidence>
<accession>A0A840SNY3</accession>
<protein>
    <recommendedName>
        <fullName evidence="2 6">Cell division topological specificity factor</fullName>
    </recommendedName>
</protein>
<reference evidence="7 8" key="1">
    <citation type="submission" date="2020-08" db="EMBL/GenBank/DDBJ databases">
        <title>Genomic Encyclopedia of Type Strains, Phase IV (KMG-IV): sequencing the most valuable type-strain genomes for metagenomic binning, comparative biology and taxonomic classification.</title>
        <authorList>
            <person name="Goeker M."/>
        </authorList>
    </citation>
    <scope>NUCLEOTIDE SEQUENCE [LARGE SCALE GENOMIC DNA]</scope>
    <source>
        <strain evidence="7 8">DSM 101730</strain>
    </source>
</reference>
<dbReference type="NCBIfam" id="TIGR01215">
    <property type="entry name" value="minE"/>
    <property type="match status" value="1"/>
</dbReference>
<dbReference type="SUPFAM" id="SSF55229">
    <property type="entry name" value="Cell division protein MinE topological specificity domain"/>
    <property type="match status" value="1"/>
</dbReference>
<name>A0A840SNY3_9RHOB</name>
<organism evidence="7 8">
    <name type="scientific">Amaricoccus macauensis</name>
    <dbReference type="NCBI Taxonomy" id="57001"/>
    <lineage>
        <taxon>Bacteria</taxon>
        <taxon>Pseudomonadati</taxon>
        <taxon>Pseudomonadota</taxon>
        <taxon>Alphaproteobacteria</taxon>
        <taxon>Rhodobacterales</taxon>
        <taxon>Paracoccaceae</taxon>
        <taxon>Amaricoccus</taxon>
    </lineage>
</organism>
<dbReference type="FunFam" id="3.30.1070.10:FF:000001">
    <property type="entry name" value="Cell division topological specificity factor"/>
    <property type="match status" value="1"/>
</dbReference>
<proteinExistence type="inferred from homology"/>
<sequence length="93" mass="10617">MSMLNFFRRPRNLTSADSAKERLQILLSHERTDRSSPEYLPMLQRDILEVIQRYMRVGDEGVDIKLERGEELSTLEINIELPGKSGAEARGAA</sequence>
<comment type="function">
    <text evidence="5 6">Prevents the cell division inhibition by proteins MinC and MinD at internal division sites while permitting inhibition at polar sites. This ensures cell division at the proper site by restricting the formation of a division septum at the midpoint of the long axis of the cell.</text>
</comment>
<dbReference type="EMBL" id="JACHFM010000001">
    <property type="protein sequence ID" value="MBB5221566.1"/>
    <property type="molecule type" value="Genomic_DNA"/>
</dbReference>
<evidence type="ECO:0000256" key="3">
    <source>
        <dbReference type="ARBA" id="ARBA00022618"/>
    </source>
</evidence>
<dbReference type="Proteomes" id="UP000549457">
    <property type="component" value="Unassembled WGS sequence"/>
</dbReference>